<dbReference type="PANTHER" id="PTHR32309:SF31">
    <property type="entry name" value="CAPSULAR EXOPOLYSACCHARIDE FAMILY"/>
    <property type="match status" value="1"/>
</dbReference>
<feature type="transmembrane region" description="Helical" evidence="2">
    <location>
        <begin position="408"/>
        <end position="428"/>
    </location>
</feature>
<keyword evidence="4" id="KW-1185">Reference proteome</keyword>
<sequence>MTSEVPLQGHWNDIRAQRWVIVATAAFAGFFAFVISMAITPIYEAKTTFYLASNAESPRYLGGPETPPEPLFPTPDEKTAALNVGILRGSAFMTAMAKEFGLPVALVRKRVDVTVSGEFMVDLFVRSEDAGLTSRMANRAPALYAEFHRASMRQRAQQLAQTLSAHIADLENQLIGLEAQSEVHRRRFGATLDEALIARLSDRRATTERRLQEIDGSLAAALARRVGLEAELETERRTYAAGETVLTTPVLDLMVEQLLTLHVELAAARDGPQSPRRGAVEEQIAATETAIEGERARMAAAVIKSTGSNYELLRGQIATAKAEEAAVTASRQTAEAQLAAAKADLDAAIAFLSEAEQLAAKKAEVAAQVSDARINLASARLQAENAEVPMVVVEEASVPTRPAFPIPLLNGIVAVLAGAVAGFYYALFIGHAARARQKLLSEALRPPRFTGTELAHLQRLAEVSRGAAS</sequence>
<feature type="transmembrane region" description="Helical" evidence="2">
    <location>
        <begin position="20"/>
        <end position="43"/>
    </location>
</feature>
<protein>
    <submittedName>
        <fullName evidence="3">Lipopolysaccharide biosynthesis protein</fullName>
    </submittedName>
</protein>
<organism evidence="3 4">
    <name type="scientific">Rhodobacter ferrooxidans</name>
    <dbReference type="NCBI Taxonomy" id="371731"/>
    <lineage>
        <taxon>Bacteria</taxon>
        <taxon>Pseudomonadati</taxon>
        <taxon>Pseudomonadota</taxon>
        <taxon>Alphaproteobacteria</taxon>
        <taxon>Rhodobacterales</taxon>
        <taxon>Rhodobacter group</taxon>
        <taxon>Rhodobacter</taxon>
    </lineage>
</organism>
<evidence type="ECO:0000256" key="2">
    <source>
        <dbReference type="SAM" id="Phobius"/>
    </source>
</evidence>
<name>C8S4B0_9RHOB</name>
<keyword evidence="2" id="KW-0472">Membrane</keyword>
<dbReference type="AlphaFoldDB" id="C8S4B0"/>
<comment type="caution">
    <text evidence="3">The sequence shown here is derived from an EMBL/GenBank/DDBJ whole genome shotgun (WGS) entry which is preliminary data.</text>
</comment>
<feature type="coiled-coil region" evidence="1">
    <location>
        <begin position="153"/>
        <end position="187"/>
    </location>
</feature>
<dbReference type="EMBL" id="ACYY01000024">
    <property type="protein sequence ID" value="EEW24169.1"/>
    <property type="molecule type" value="Genomic_DNA"/>
</dbReference>
<accession>C8S4B0</accession>
<dbReference type="PANTHER" id="PTHR32309">
    <property type="entry name" value="TYROSINE-PROTEIN KINASE"/>
    <property type="match status" value="1"/>
</dbReference>
<keyword evidence="2" id="KW-0812">Transmembrane</keyword>
<evidence type="ECO:0000313" key="4">
    <source>
        <dbReference type="Proteomes" id="UP000010121"/>
    </source>
</evidence>
<gene>
    <name evidence="3" type="ORF">Rsw2DRAFT_2888</name>
</gene>
<evidence type="ECO:0000256" key="1">
    <source>
        <dbReference type="SAM" id="Coils"/>
    </source>
</evidence>
<proteinExistence type="predicted"/>
<reference evidence="3 4" key="1">
    <citation type="submission" date="2009-08" db="EMBL/GenBank/DDBJ databases">
        <title>The draft genome of Rhodobacter sp. SW2.</title>
        <authorList>
            <consortium name="US DOE Joint Genome Institute (JGI-PGF)"/>
            <person name="Lucas S."/>
            <person name="Copeland A."/>
            <person name="Lapidus A."/>
            <person name="Glavina del Rio T."/>
            <person name="Tice H."/>
            <person name="Bruce D."/>
            <person name="Goodwin L."/>
            <person name="Pitluck S."/>
            <person name="Larimer F."/>
            <person name="Land M.L."/>
            <person name="Hauser L."/>
            <person name="Emerson D."/>
        </authorList>
    </citation>
    <scope>NUCLEOTIDE SEQUENCE [LARGE SCALE GENOMIC DNA]</scope>
    <source>
        <strain evidence="3 4">SW2</strain>
    </source>
</reference>
<dbReference type="STRING" id="371731.Rsw2DRAFT_2888"/>
<dbReference type="InterPro" id="IPR050445">
    <property type="entry name" value="Bact_polysacc_biosynth/exp"/>
</dbReference>
<dbReference type="Proteomes" id="UP000010121">
    <property type="component" value="Unassembled WGS sequence"/>
</dbReference>
<keyword evidence="2" id="KW-1133">Transmembrane helix</keyword>
<keyword evidence="1" id="KW-0175">Coiled coil</keyword>
<evidence type="ECO:0000313" key="3">
    <source>
        <dbReference type="EMBL" id="EEW24169.1"/>
    </source>
</evidence>